<proteinExistence type="predicted"/>
<keyword evidence="2" id="KW-1185">Reference proteome</keyword>
<organism evidence="1 2">
    <name type="scientific">Lysinibacillus pinottii</name>
    <dbReference type="NCBI Taxonomy" id="2973932"/>
    <lineage>
        <taxon>Bacteria</taxon>
        <taxon>Bacillati</taxon>
        <taxon>Bacillota</taxon>
        <taxon>Bacilli</taxon>
        <taxon>Bacillales</taxon>
        <taxon>Bacillaceae</taxon>
        <taxon>Lysinibacillus</taxon>
    </lineage>
</organism>
<reference evidence="1 2" key="1">
    <citation type="submission" date="2022-08" db="EMBL/GenBank/DDBJ databases">
        <title>Lysinibacillus sequencing.</title>
        <authorList>
            <person name="Dunlap C."/>
        </authorList>
    </citation>
    <scope>NUCLEOTIDE SEQUENCE [LARGE SCALE GENOMIC DNA]</scope>
    <source>
        <strain evidence="1 2">PB211</strain>
    </source>
</reference>
<protein>
    <submittedName>
        <fullName evidence="1">Uncharacterized protein</fullName>
    </submittedName>
</protein>
<name>A0ABT2DSY1_9BACI</name>
<comment type="caution">
    <text evidence="1">The sequence shown here is derived from an EMBL/GenBank/DDBJ whole genome shotgun (WGS) entry which is preliminary data.</text>
</comment>
<accession>A0ABT2DSY1</accession>
<evidence type="ECO:0000313" key="2">
    <source>
        <dbReference type="Proteomes" id="UP001525021"/>
    </source>
</evidence>
<gene>
    <name evidence="1" type="ORF">NXZ79_18630</name>
</gene>
<dbReference type="Proteomes" id="UP001525021">
    <property type="component" value="Unassembled WGS sequence"/>
</dbReference>
<evidence type="ECO:0000313" key="1">
    <source>
        <dbReference type="EMBL" id="MCS1398027.1"/>
    </source>
</evidence>
<dbReference type="EMBL" id="JANTOO010000019">
    <property type="protein sequence ID" value="MCS1398027.1"/>
    <property type="molecule type" value="Genomic_DNA"/>
</dbReference>
<dbReference type="RefSeq" id="WP_012292847.1">
    <property type="nucleotide sequence ID" value="NZ_JANTOO010000019.1"/>
</dbReference>
<sequence length="167" mass="18593">MFGAIILGTTQNASANNGTDTINDDTIKSLPEGVELYYPKNPELLVDENYGYSENLTVNPFALEQLPRNVYLQTSDKSQSTTRLQLYSGDQLGMNVEPYKFGKLGTITGIIYRNGVYYQGYTFYNTNRFVTTVNTGDLSQYSLRLYCGNPDELQTGCAADGVIYPVK</sequence>